<name>A0A6P1Q5C7_9GAMM</name>
<protein>
    <submittedName>
        <fullName evidence="1">Uncharacterized protein</fullName>
    </submittedName>
</protein>
<dbReference type="EMBL" id="CP028271">
    <property type="protein sequence ID" value="QHM73138.1"/>
    <property type="molecule type" value="Genomic_DNA"/>
</dbReference>
<reference evidence="1 2" key="1">
    <citation type="submission" date="2018-03" db="EMBL/GenBank/DDBJ databases">
        <title>Pantoea intestinalis SRCM103226 isolated form the mealworm.</title>
        <authorList>
            <person name="Jeong D.-Y."/>
            <person name="Kim J.W."/>
        </authorList>
    </citation>
    <scope>NUCLEOTIDE SEQUENCE [LARGE SCALE GENOMIC DNA]</scope>
    <source>
        <strain evidence="1 2">SRCM103226</strain>
    </source>
</reference>
<organism evidence="1 2">
    <name type="scientific">Mixta intestinalis</name>
    <dbReference type="NCBI Taxonomy" id="1615494"/>
    <lineage>
        <taxon>Bacteria</taxon>
        <taxon>Pseudomonadati</taxon>
        <taxon>Pseudomonadota</taxon>
        <taxon>Gammaproteobacteria</taxon>
        <taxon>Enterobacterales</taxon>
        <taxon>Erwiniaceae</taxon>
        <taxon>Mixta</taxon>
    </lineage>
</organism>
<evidence type="ECO:0000313" key="2">
    <source>
        <dbReference type="Proteomes" id="UP000464053"/>
    </source>
</evidence>
<dbReference type="Proteomes" id="UP000464053">
    <property type="component" value="Chromosome"/>
</dbReference>
<keyword evidence="2" id="KW-1185">Reference proteome</keyword>
<proteinExistence type="predicted"/>
<dbReference type="AlphaFoldDB" id="A0A6P1Q5C7"/>
<evidence type="ECO:0000313" key="1">
    <source>
        <dbReference type="EMBL" id="QHM73138.1"/>
    </source>
</evidence>
<accession>A0A6P1Q5C7</accession>
<gene>
    <name evidence="1" type="ORF">C7M51_03483</name>
</gene>
<sequence length="30" mass="3315">MAVAVNLIQIMAVNVPGNHQKNEPKNRLSQ</sequence>
<dbReference type="KEGG" id="mint:C7M51_03483"/>